<evidence type="ECO:0008006" key="3">
    <source>
        <dbReference type="Google" id="ProtNLM"/>
    </source>
</evidence>
<organism evidence="1 2">
    <name type="scientific">Cryptolaemus montrouzieri</name>
    <dbReference type="NCBI Taxonomy" id="559131"/>
    <lineage>
        <taxon>Eukaryota</taxon>
        <taxon>Metazoa</taxon>
        <taxon>Ecdysozoa</taxon>
        <taxon>Arthropoda</taxon>
        <taxon>Hexapoda</taxon>
        <taxon>Insecta</taxon>
        <taxon>Pterygota</taxon>
        <taxon>Neoptera</taxon>
        <taxon>Endopterygota</taxon>
        <taxon>Coleoptera</taxon>
        <taxon>Polyphaga</taxon>
        <taxon>Cucujiformia</taxon>
        <taxon>Coccinelloidea</taxon>
        <taxon>Coccinellidae</taxon>
        <taxon>Scymninae</taxon>
        <taxon>Scymnini</taxon>
        <taxon>Cryptolaemus</taxon>
    </lineage>
</organism>
<evidence type="ECO:0000313" key="1">
    <source>
        <dbReference type="EMBL" id="KAL3290262.1"/>
    </source>
</evidence>
<dbReference type="Proteomes" id="UP001516400">
    <property type="component" value="Unassembled WGS sequence"/>
</dbReference>
<proteinExistence type="predicted"/>
<dbReference type="AlphaFoldDB" id="A0ABD2PHN2"/>
<dbReference type="EMBL" id="JABFTP020000186">
    <property type="protein sequence ID" value="KAL3290262.1"/>
    <property type="molecule type" value="Genomic_DNA"/>
</dbReference>
<protein>
    <recommendedName>
        <fullName evidence="3">Reverse transcriptase domain-containing protein</fullName>
    </recommendedName>
</protein>
<accession>A0ABD2PHN2</accession>
<reference evidence="1 2" key="1">
    <citation type="journal article" date="2021" name="BMC Biol.">
        <title>Horizontally acquired antibacterial genes associated with adaptive radiation of ladybird beetles.</title>
        <authorList>
            <person name="Li H.S."/>
            <person name="Tang X.F."/>
            <person name="Huang Y.H."/>
            <person name="Xu Z.Y."/>
            <person name="Chen M.L."/>
            <person name="Du X.Y."/>
            <person name="Qiu B.Y."/>
            <person name="Chen P.T."/>
            <person name="Zhang W."/>
            <person name="Slipinski A."/>
            <person name="Escalona H.E."/>
            <person name="Waterhouse R.M."/>
            <person name="Zwick A."/>
            <person name="Pang H."/>
        </authorList>
    </citation>
    <scope>NUCLEOTIDE SEQUENCE [LARGE SCALE GENOMIC DNA]</scope>
    <source>
        <strain evidence="1">SYSU2018</strain>
    </source>
</reference>
<gene>
    <name evidence="1" type="ORF">HHI36_023612</name>
</gene>
<keyword evidence="2" id="KW-1185">Reference proteome</keyword>
<sequence>MSEGEPVAALFFDLSRAFDSLNLDFMERKLCAFGFRGCTLEWLLSYLRARRLKIGGNTKVTTIKNEEAAGIFEKTCLEESTY</sequence>
<comment type="caution">
    <text evidence="1">The sequence shown here is derived from an EMBL/GenBank/DDBJ whole genome shotgun (WGS) entry which is preliminary data.</text>
</comment>
<evidence type="ECO:0000313" key="2">
    <source>
        <dbReference type="Proteomes" id="UP001516400"/>
    </source>
</evidence>
<name>A0ABD2PHN2_9CUCU</name>